<dbReference type="AlphaFoldDB" id="A0A433VCX1"/>
<comment type="caution">
    <text evidence="1">The sequence shown here is derived from an EMBL/GenBank/DDBJ whole genome shotgun (WGS) entry which is preliminary data.</text>
</comment>
<evidence type="ECO:0008006" key="3">
    <source>
        <dbReference type="Google" id="ProtNLM"/>
    </source>
</evidence>
<dbReference type="RefSeq" id="WP_127083146.1">
    <property type="nucleotide sequence ID" value="NZ_RSCL01000012.1"/>
</dbReference>
<dbReference type="InterPro" id="IPR027417">
    <property type="entry name" value="P-loop_NTPase"/>
</dbReference>
<dbReference type="Gene3D" id="3.40.50.300">
    <property type="entry name" value="P-loop containing nucleotide triphosphate hydrolases"/>
    <property type="match status" value="1"/>
</dbReference>
<evidence type="ECO:0000313" key="2">
    <source>
        <dbReference type="Proteomes" id="UP000271624"/>
    </source>
</evidence>
<sequence length="89" mass="10057">MNTPLICHFLIGSPGAGKSTIAQKLANYDKNYVIVSTDKIRFELYGDESIQGKWEEIEPIVIKQIKDIVTRVSASQMLLTRGFRSIITR</sequence>
<dbReference type="Proteomes" id="UP000271624">
    <property type="component" value="Unassembled WGS sequence"/>
</dbReference>
<dbReference type="OrthoDB" id="484613at2"/>
<dbReference type="SUPFAM" id="SSF52540">
    <property type="entry name" value="P-loop containing nucleoside triphosphate hydrolases"/>
    <property type="match status" value="1"/>
</dbReference>
<organism evidence="1 2">
    <name type="scientific">Dulcicalothrix desertica PCC 7102</name>
    <dbReference type="NCBI Taxonomy" id="232991"/>
    <lineage>
        <taxon>Bacteria</taxon>
        <taxon>Bacillati</taxon>
        <taxon>Cyanobacteriota</taxon>
        <taxon>Cyanophyceae</taxon>
        <taxon>Nostocales</taxon>
        <taxon>Calotrichaceae</taxon>
        <taxon>Dulcicalothrix</taxon>
    </lineage>
</organism>
<gene>
    <name evidence="1" type="ORF">DSM106972_047830</name>
</gene>
<reference evidence="1" key="2">
    <citation type="journal article" date="2019" name="Genome Biol. Evol.">
        <title>Day and night: Metabolic profiles and evolutionary relationships of six axenic non-marine cyanobacteria.</title>
        <authorList>
            <person name="Will S.E."/>
            <person name="Henke P."/>
            <person name="Boedeker C."/>
            <person name="Huang S."/>
            <person name="Brinkmann H."/>
            <person name="Rohde M."/>
            <person name="Jarek M."/>
            <person name="Friedl T."/>
            <person name="Seufert S."/>
            <person name="Schumacher M."/>
            <person name="Overmann J."/>
            <person name="Neumann-Schaal M."/>
            <person name="Petersen J."/>
        </authorList>
    </citation>
    <scope>NUCLEOTIDE SEQUENCE [LARGE SCALE GENOMIC DNA]</scope>
    <source>
        <strain evidence="1">PCC 7102</strain>
    </source>
</reference>
<keyword evidence="2" id="KW-1185">Reference proteome</keyword>
<evidence type="ECO:0000313" key="1">
    <source>
        <dbReference type="EMBL" id="RUT03869.1"/>
    </source>
</evidence>
<reference evidence="1" key="1">
    <citation type="submission" date="2018-12" db="EMBL/GenBank/DDBJ databases">
        <authorList>
            <person name="Will S."/>
            <person name="Neumann-Schaal M."/>
            <person name="Henke P."/>
        </authorList>
    </citation>
    <scope>NUCLEOTIDE SEQUENCE</scope>
    <source>
        <strain evidence="1">PCC 7102</strain>
    </source>
</reference>
<accession>A0A433VCX1</accession>
<protein>
    <recommendedName>
        <fullName evidence="3">UDP-N-acetylglucosamine kinase</fullName>
    </recommendedName>
</protein>
<dbReference type="EMBL" id="RSCL01000012">
    <property type="protein sequence ID" value="RUT03869.1"/>
    <property type="molecule type" value="Genomic_DNA"/>
</dbReference>
<name>A0A433VCX1_9CYAN</name>
<proteinExistence type="predicted"/>
<dbReference type="Pfam" id="PF13671">
    <property type="entry name" value="AAA_33"/>
    <property type="match status" value="1"/>
</dbReference>